<accession>A0A9Q3J4L0</accession>
<feature type="domain" description="Tet-like 2OG-Fe(II) oxygenase" evidence="1">
    <location>
        <begin position="159"/>
        <end position="247"/>
    </location>
</feature>
<feature type="domain" description="Tet-like 2OG-Fe(II) oxygenase" evidence="1">
    <location>
        <begin position="69"/>
        <end position="134"/>
    </location>
</feature>
<proteinExistence type="predicted"/>
<comment type="caution">
    <text evidence="2">The sequence shown here is derived from an EMBL/GenBank/DDBJ whole genome shotgun (WGS) entry which is preliminary data.</text>
</comment>
<evidence type="ECO:0000313" key="3">
    <source>
        <dbReference type="Proteomes" id="UP000765509"/>
    </source>
</evidence>
<name>A0A9Q3J4L0_9BASI</name>
<evidence type="ECO:0000313" key="2">
    <source>
        <dbReference type="EMBL" id="MBW0556110.1"/>
    </source>
</evidence>
<evidence type="ECO:0000259" key="1">
    <source>
        <dbReference type="Pfam" id="PF20515"/>
    </source>
</evidence>
<dbReference type="AlphaFoldDB" id="A0A9Q3J4L0"/>
<protein>
    <recommendedName>
        <fullName evidence="1">Tet-like 2OG-Fe(II) oxygenase domain-containing protein</fullName>
    </recommendedName>
</protein>
<dbReference type="InterPro" id="IPR046798">
    <property type="entry name" value="2OG-FeII_Oxy_6"/>
</dbReference>
<dbReference type="EMBL" id="AVOT02063392">
    <property type="protein sequence ID" value="MBW0556110.1"/>
    <property type="molecule type" value="Genomic_DNA"/>
</dbReference>
<keyword evidence="3" id="KW-1185">Reference proteome</keyword>
<gene>
    <name evidence="2" type="ORF">O181_095825</name>
</gene>
<dbReference type="Pfam" id="PF20515">
    <property type="entry name" value="2OG-FeII_Oxy_6"/>
    <property type="match status" value="2"/>
</dbReference>
<sequence length="391" mass="43932">MNRLFSSSRPTAQISMPVSANMTPSEIQRVVDVNQIKPIHFGHVAIFSSTRLLIALVEFRPFTTMSEFEVNQWDELSQFLFRKKRFTNPIATNGELLEGFMFPIGWRKCSTKNQQFILYGSVGKIENAKDEWRKQGANLSLVGCILVNYEGNIPANQGACKFASALTFAMNGFKNSPHLDKDALLYALGWWFQADKQTGQIQRDASKRCTGGKLIFPNEHFWIDLSACHGLIQVVWASSTFVHYTDPAQDNESTTLVGSRKCKKFLTPVQASNNSHANPYTCEGGDNAENFLYLFRLPTIHRPILTLVKVPNNAKNSLCLCRLPTIHTPILMLVKVPNNAENFLRLCRLPTIPMPILTLVKVPKNAKNSLRLCTLPTIHTPILTLVKAPNN</sequence>
<reference evidence="2" key="1">
    <citation type="submission" date="2021-03" db="EMBL/GenBank/DDBJ databases">
        <title>Draft genome sequence of rust myrtle Austropuccinia psidii MF-1, a brazilian biotype.</title>
        <authorList>
            <person name="Quecine M.C."/>
            <person name="Pachon D.M.R."/>
            <person name="Bonatelli M.L."/>
            <person name="Correr F.H."/>
            <person name="Franceschini L.M."/>
            <person name="Leite T.F."/>
            <person name="Margarido G.R.A."/>
            <person name="Almeida C.A."/>
            <person name="Ferrarezi J.A."/>
            <person name="Labate C.A."/>
        </authorList>
    </citation>
    <scope>NUCLEOTIDE SEQUENCE</scope>
    <source>
        <strain evidence="2">MF-1</strain>
    </source>
</reference>
<dbReference type="Proteomes" id="UP000765509">
    <property type="component" value="Unassembled WGS sequence"/>
</dbReference>
<organism evidence="2 3">
    <name type="scientific">Austropuccinia psidii MF-1</name>
    <dbReference type="NCBI Taxonomy" id="1389203"/>
    <lineage>
        <taxon>Eukaryota</taxon>
        <taxon>Fungi</taxon>
        <taxon>Dikarya</taxon>
        <taxon>Basidiomycota</taxon>
        <taxon>Pucciniomycotina</taxon>
        <taxon>Pucciniomycetes</taxon>
        <taxon>Pucciniales</taxon>
        <taxon>Sphaerophragmiaceae</taxon>
        <taxon>Austropuccinia</taxon>
    </lineage>
</organism>